<organism evidence="1 2">
    <name type="scientific">Shivajiella indica</name>
    <dbReference type="NCBI Taxonomy" id="872115"/>
    <lineage>
        <taxon>Bacteria</taxon>
        <taxon>Pseudomonadati</taxon>
        <taxon>Bacteroidota</taxon>
        <taxon>Cytophagia</taxon>
        <taxon>Cytophagales</taxon>
        <taxon>Cyclobacteriaceae</taxon>
        <taxon>Shivajiella</taxon>
    </lineage>
</organism>
<dbReference type="EMBL" id="JBHUIV010000010">
    <property type="protein sequence ID" value="MFD2200874.1"/>
    <property type="molecule type" value="Genomic_DNA"/>
</dbReference>
<dbReference type="RefSeq" id="WP_380800750.1">
    <property type="nucleotide sequence ID" value="NZ_JBHUIV010000010.1"/>
</dbReference>
<dbReference type="Proteomes" id="UP001597414">
    <property type="component" value="Unassembled WGS sequence"/>
</dbReference>
<sequence length="172" mass="20153">MEEYIKCFGCGSNSLNIEGETHDYLLSSPGCWIMFCEVMDREYSDFTYAKAHHFTVDAYTSQHVGIKDDKRAINSINIHLASLYMIFERDLHVADAASFKMNFSQYFKGSELLKWLEPPATFGELTIYELWDNNKPELHYNLAEKWAKSVWESWKHQHDHIGKLVNDFLNNQ</sequence>
<accession>A0ABW5B5Z8</accession>
<proteinExistence type="predicted"/>
<comment type="caution">
    <text evidence="1">The sequence shown here is derived from an EMBL/GenBank/DDBJ whole genome shotgun (WGS) entry which is preliminary data.</text>
</comment>
<reference evidence="2" key="1">
    <citation type="journal article" date="2019" name="Int. J. Syst. Evol. Microbiol.">
        <title>The Global Catalogue of Microorganisms (GCM) 10K type strain sequencing project: providing services to taxonomists for standard genome sequencing and annotation.</title>
        <authorList>
            <consortium name="The Broad Institute Genomics Platform"/>
            <consortium name="The Broad Institute Genome Sequencing Center for Infectious Disease"/>
            <person name="Wu L."/>
            <person name="Ma J."/>
        </authorList>
    </citation>
    <scope>NUCLEOTIDE SEQUENCE [LARGE SCALE GENOMIC DNA]</scope>
    <source>
        <strain evidence="2">KCTC 19812</strain>
    </source>
</reference>
<gene>
    <name evidence="1" type="ORF">ACFSKV_04800</name>
</gene>
<dbReference type="InterPro" id="IPR045990">
    <property type="entry name" value="DUF5946"/>
</dbReference>
<name>A0ABW5B5Z8_9BACT</name>
<evidence type="ECO:0000313" key="2">
    <source>
        <dbReference type="Proteomes" id="UP001597414"/>
    </source>
</evidence>
<dbReference type="Pfam" id="PF19371">
    <property type="entry name" value="DUF5946"/>
    <property type="match status" value="1"/>
</dbReference>
<evidence type="ECO:0000313" key="1">
    <source>
        <dbReference type="EMBL" id="MFD2200874.1"/>
    </source>
</evidence>
<keyword evidence="2" id="KW-1185">Reference proteome</keyword>
<protein>
    <submittedName>
        <fullName evidence="1">DUF5946 family protein</fullName>
    </submittedName>
</protein>